<evidence type="ECO:0000313" key="3">
    <source>
        <dbReference type="Proteomes" id="UP000712281"/>
    </source>
</evidence>
<proteinExistence type="predicted"/>
<accession>A0A8S9IE92</accession>
<reference evidence="2" key="1">
    <citation type="submission" date="2019-12" db="EMBL/GenBank/DDBJ databases">
        <title>Genome sequencing and annotation of Brassica cretica.</title>
        <authorList>
            <person name="Studholme D.J."/>
            <person name="Sarris P.F."/>
        </authorList>
    </citation>
    <scope>NUCLEOTIDE SEQUENCE</scope>
    <source>
        <strain evidence="2">PFS-001/15</strain>
        <tissue evidence="2">Leaf</tissue>
    </source>
</reference>
<dbReference type="AlphaFoldDB" id="A0A8S9IE92"/>
<sequence>MGRDQSYGPKGTESHSKQSSSKAKESRSRRSRSSPGDRGAKVKLMVKKRNLHFLSLVGDKDEEQEESYVRLSFCVPRADPQRPTCFAVRVWSAILRTAARADLTHRDPLEDESAAKPIACSALGAHHGAGLLESFKKRDFWRRTFSLLNLKSKFLILLVKIDYKEP</sequence>
<protein>
    <submittedName>
        <fullName evidence="2">Uncharacterized protein</fullName>
    </submittedName>
</protein>
<organism evidence="2 3">
    <name type="scientific">Brassica cretica</name>
    <name type="common">Mustard</name>
    <dbReference type="NCBI Taxonomy" id="69181"/>
    <lineage>
        <taxon>Eukaryota</taxon>
        <taxon>Viridiplantae</taxon>
        <taxon>Streptophyta</taxon>
        <taxon>Embryophyta</taxon>
        <taxon>Tracheophyta</taxon>
        <taxon>Spermatophyta</taxon>
        <taxon>Magnoliopsida</taxon>
        <taxon>eudicotyledons</taxon>
        <taxon>Gunneridae</taxon>
        <taxon>Pentapetalae</taxon>
        <taxon>rosids</taxon>
        <taxon>malvids</taxon>
        <taxon>Brassicales</taxon>
        <taxon>Brassicaceae</taxon>
        <taxon>Brassiceae</taxon>
        <taxon>Brassica</taxon>
    </lineage>
</organism>
<gene>
    <name evidence="2" type="ORF">F2Q68_00026317</name>
</gene>
<feature type="compositionally biased region" description="Basic and acidic residues" evidence="1">
    <location>
        <begin position="12"/>
        <end position="28"/>
    </location>
</feature>
<feature type="region of interest" description="Disordered" evidence="1">
    <location>
        <begin position="1"/>
        <end position="42"/>
    </location>
</feature>
<dbReference type="Proteomes" id="UP000712281">
    <property type="component" value="Unassembled WGS sequence"/>
</dbReference>
<name>A0A8S9IE92_BRACR</name>
<evidence type="ECO:0000256" key="1">
    <source>
        <dbReference type="SAM" id="MobiDB-lite"/>
    </source>
</evidence>
<evidence type="ECO:0000313" key="2">
    <source>
        <dbReference type="EMBL" id="KAF2567685.1"/>
    </source>
</evidence>
<comment type="caution">
    <text evidence="2">The sequence shown here is derived from an EMBL/GenBank/DDBJ whole genome shotgun (WGS) entry which is preliminary data.</text>
</comment>
<dbReference type="EMBL" id="QGKW02001911">
    <property type="protein sequence ID" value="KAF2567685.1"/>
    <property type="molecule type" value="Genomic_DNA"/>
</dbReference>